<protein>
    <submittedName>
        <fullName evidence="1">Uncharacterized protein</fullName>
    </submittedName>
</protein>
<reference evidence="1" key="1">
    <citation type="submission" date="2022-03" db="EMBL/GenBank/DDBJ databases">
        <title>Fererhizobium litorale gen. nov., sp. nov., isolated from sandy sediments of the Sea of Japan seashore.</title>
        <authorList>
            <person name="Romanenko L."/>
            <person name="Kurilenko V."/>
            <person name="Otstavnykh N."/>
            <person name="Svetashev V."/>
            <person name="Tekutyeva L."/>
            <person name="Isaeva M."/>
            <person name="Mikhailov V."/>
        </authorList>
    </citation>
    <scope>NUCLEOTIDE SEQUENCE</scope>
    <source>
        <strain evidence="1">KMM 9576</strain>
    </source>
</reference>
<name>A0AAE3U594_9HYPH</name>
<comment type="caution">
    <text evidence="1">The sequence shown here is derived from an EMBL/GenBank/DDBJ whole genome shotgun (WGS) entry which is preliminary data.</text>
</comment>
<evidence type="ECO:0000313" key="1">
    <source>
        <dbReference type="EMBL" id="MDI7923819.1"/>
    </source>
</evidence>
<evidence type="ECO:0000313" key="2">
    <source>
        <dbReference type="Proteomes" id="UP001161580"/>
    </source>
</evidence>
<gene>
    <name evidence="1" type="ORF">MRS75_17235</name>
</gene>
<accession>A0AAE3U594</accession>
<keyword evidence="2" id="KW-1185">Reference proteome</keyword>
<dbReference type="RefSeq" id="WP_311787026.1">
    <property type="nucleotide sequence ID" value="NZ_JALDYY010000007.1"/>
</dbReference>
<dbReference type="EMBL" id="JALDYZ010000010">
    <property type="protein sequence ID" value="MDI7923819.1"/>
    <property type="molecule type" value="Genomic_DNA"/>
</dbReference>
<sequence>MEVALVDWVLLTPSDVSVASLLEINLTRMIASQNCNNDFDCIAVFETIIRSSFSSPLRHRGPDGKWIRSPPQFWIFLTVAARQFDTATLHGSSAQEISRPMNAHNTLINNTFMQHILGTAANIGCGENA</sequence>
<proteinExistence type="predicted"/>
<dbReference type="AlphaFoldDB" id="A0AAE3U594"/>
<dbReference type="Proteomes" id="UP001161580">
    <property type="component" value="Unassembled WGS sequence"/>
</dbReference>
<organism evidence="1 2">
    <name type="scientific">Ferirhizobium litorale</name>
    <dbReference type="NCBI Taxonomy" id="2927786"/>
    <lineage>
        <taxon>Bacteria</taxon>
        <taxon>Pseudomonadati</taxon>
        <taxon>Pseudomonadota</taxon>
        <taxon>Alphaproteobacteria</taxon>
        <taxon>Hyphomicrobiales</taxon>
        <taxon>Rhizobiaceae</taxon>
        <taxon>Ferirhizobium</taxon>
    </lineage>
</organism>